<comment type="caution">
    <text evidence="2">The sequence shown here is derived from an EMBL/GenBank/DDBJ whole genome shotgun (WGS) entry which is preliminary data.</text>
</comment>
<sequence>MGKRTAYQIRGGIAVKARSRHTVEYAKKNKKRIYLGLFIFILMICLIYYLISNITLNPRFELYIGYIRLHLAKVSPLVSILAAISLVLLAFGAIGTPPHPAIFIFGSGITLTAIILFYYANDVLTGNIAFQILGVGYLILGLTWLVTRRAKDNIERHGIMILSVLLVVNFFVLKI</sequence>
<reference evidence="2" key="1">
    <citation type="journal article" date="2015" name="Nature">
        <title>Complex archaea that bridge the gap between prokaryotes and eukaryotes.</title>
        <authorList>
            <person name="Spang A."/>
            <person name="Saw J.H."/>
            <person name="Jorgensen S.L."/>
            <person name="Zaremba-Niedzwiedzka K."/>
            <person name="Martijn J."/>
            <person name="Lind A.E."/>
            <person name="van Eijk R."/>
            <person name="Schleper C."/>
            <person name="Guy L."/>
            <person name="Ettema T.J."/>
        </authorList>
    </citation>
    <scope>NUCLEOTIDE SEQUENCE</scope>
</reference>
<feature type="transmembrane region" description="Helical" evidence="1">
    <location>
        <begin position="126"/>
        <end position="145"/>
    </location>
</feature>
<protein>
    <submittedName>
        <fullName evidence="2">Uncharacterized protein</fullName>
    </submittedName>
</protein>
<feature type="transmembrane region" description="Helical" evidence="1">
    <location>
        <begin position="157"/>
        <end position="173"/>
    </location>
</feature>
<feature type="transmembrane region" description="Helical" evidence="1">
    <location>
        <begin position="33"/>
        <end position="51"/>
    </location>
</feature>
<keyword evidence="1" id="KW-0812">Transmembrane</keyword>
<name>A0A0F9X9S4_9ZZZZ</name>
<accession>A0A0F9X9S4</accession>
<feature type="transmembrane region" description="Helical" evidence="1">
    <location>
        <begin position="101"/>
        <end position="120"/>
    </location>
</feature>
<gene>
    <name evidence="2" type="ORF">LCGC14_0176050</name>
</gene>
<evidence type="ECO:0000256" key="1">
    <source>
        <dbReference type="SAM" id="Phobius"/>
    </source>
</evidence>
<dbReference type="AlphaFoldDB" id="A0A0F9X9S4"/>
<organism evidence="2">
    <name type="scientific">marine sediment metagenome</name>
    <dbReference type="NCBI Taxonomy" id="412755"/>
    <lineage>
        <taxon>unclassified sequences</taxon>
        <taxon>metagenomes</taxon>
        <taxon>ecological metagenomes</taxon>
    </lineage>
</organism>
<dbReference type="EMBL" id="LAZR01000069">
    <property type="protein sequence ID" value="KKN95736.1"/>
    <property type="molecule type" value="Genomic_DNA"/>
</dbReference>
<feature type="transmembrane region" description="Helical" evidence="1">
    <location>
        <begin position="71"/>
        <end position="94"/>
    </location>
</feature>
<keyword evidence="1" id="KW-0472">Membrane</keyword>
<proteinExistence type="predicted"/>
<keyword evidence="1" id="KW-1133">Transmembrane helix</keyword>
<evidence type="ECO:0000313" key="2">
    <source>
        <dbReference type="EMBL" id="KKN95736.1"/>
    </source>
</evidence>